<dbReference type="PROSITE" id="PS50801">
    <property type="entry name" value="STAS"/>
    <property type="match status" value="1"/>
</dbReference>
<evidence type="ECO:0000259" key="3">
    <source>
        <dbReference type="PROSITE" id="PS50801"/>
    </source>
</evidence>
<name>F2N8G0_CORGP</name>
<dbReference type="STRING" id="700015.Corgl_1242"/>
<reference evidence="5" key="1">
    <citation type="journal article" date="2013" name="Stand. Genomic Sci.">
        <title>Complete genome sequence of Coriobacterium glomerans type strain (PW2(T)) from the midgut of Pyrrhocoris apterus L. (red soldier bug).</title>
        <authorList>
            <person name="Stackebrandt E."/>
            <person name="Zeytun A."/>
            <person name="Lapidus A."/>
            <person name="Nolan M."/>
            <person name="Lucas S."/>
            <person name="Hammon N."/>
            <person name="Deshpande S."/>
            <person name="Cheng J.F."/>
            <person name="Tapia R."/>
            <person name="Goodwin L.A."/>
            <person name="Pitluck S."/>
            <person name="Liolios K."/>
            <person name="Pagani I."/>
            <person name="Ivanova N."/>
            <person name="Mavromatis K."/>
            <person name="Mikhailova N."/>
            <person name="Huntemann M."/>
            <person name="Pati A."/>
            <person name="Chen A."/>
            <person name="Palaniappan K."/>
            <person name="Chang Y.J."/>
            <person name="Land M."/>
            <person name="Hauser L."/>
            <person name="Rohde M."/>
            <person name="Pukall R."/>
            <person name="Goker M."/>
            <person name="Detter J.C."/>
            <person name="Woyke T."/>
            <person name="Bristow J."/>
            <person name="Eisen J.A."/>
            <person name="Markowitz V."/>
            <person name="Hugenholtz P."/>
            <person name="Kyrpides N.C."/>
            <person name="Klenk H.P."/>
        </authorList>
    </citation>
    <scope>NUCLEOTIDE SEQUENCE</scope>
    <source>
        <strain evidence="5">ATCC 49209 / DSM 20642 / JCM 10262 / PW2</strain>
    </source>
</reference>
<dbReference type="NCBIfam" id="TIGR00377">
    <property type="entry name" value="ant_ant_sig"/>
    <property type="match status" value="1"/>
</dbReference>
<dbReference type="Gene3D" id="3.30.750.24">
    <property type="entry name" value="STAS domain"/>
    <property type="match status" value="1"/>
</dbReference>
<dbReference type="InterPro" id="IPR036513">
    <property type="entry name" value="STAS_dom_sf"/>
</dbReference>
<dbReference type="SUPFAM" id="SSF55874">
    <property type="entry name" value="ATPase domain of HSP90 chaperone/DNA topoisomerase II/histidine kinase"/>
    <property type="match status" value="1"/>
</dbReference>
<dbReference type="InterPro" id="IPR003594">
    <property type="entry name" value="HATPase_dom"/>
</dbReference>
<dbReference type="SUPFAM" id="SSF52091">
    <property type="entry name" value="SpoIIaa-like"/>
    <property type="match status" value="1"/>
</dbReference>
<evidence type="ECO:0000313" key="4">
    <source>
        <dbReference type="EMBL" id="AEB07343.1"/>
    </source>
</evidence>
<gene>
    <name evidence="4" type="ordered locus">Corgl_1242</name>
</gene>
<feature type="domain" description="STAS" evidence="3">
    <location>
        <begin position="1"/>
        <end position="87"/>
    </location>
</feature>
<organism evidence="4 5">
    <name type="scientific">Coriobacterium glomerans (strain ATCC 49209 / DSM 20642 / JCM 10262 / PW2)</name>
    <dbReference type="NCBI Taxonomy" id="700015"/>
    <lineage>
        <taxon>Bacteria</taxon>
        <taxon>Bacillati</taxon>
        <taxon>Actinomycetota</taxon>
        <taxon>Coriobacteriia</taxon>
        <taxon>Coriobacteriales</taxon>
        <taxon>Coriobacteriaceae</taxon>
        <taxon>Coriobacterium</taxon>
    </lineage>
</organism>
<dbReference type="GO" id="GO:0043856">
    <property type="term" value="F:anti-sigma factor antagonist activity"/>
    <property type="evidence" value="ECO:0007669"/>
    <property type="project" value="InterPro"/>
</dbReference>
<comment type="similarity">
    <text evidence="1 2">Belongs to the anti-sigma-factor antagonist family.</text>
</comment>
<accession>F2N8G0</accession>
<dbReference type="eggNOG" id="COG1366">
    <property type="taxonomic scope" value="Bacteria"/>
</dbReference>
<evidence type="ECO:0000256" key="1">
    <source>
        <dbReference type="ARBA" id="ARBA00009013"/>
    </source>
</evidence>
<dbReference type="HOGENOM" id="CLU_1072185_0_0_11"/>
<keyword evidence="5" id="KW-1185">Reference proteome</keyword>
<dbReference type="PANTHER" id="PTHR33495:SF2">
    <property type="entry name" value="ANTI-SIGMA FACTOR ANTAGONIST TM_1081-RELATED"/>
    <property type="match status" value="1"/>
</dbReference>
<dbReference type="Pfam" id="PF01740">
    <property type="entry name" value="STAS"/>
    <property type="match status" value="1"/>
</dbReference>
<evidence type="ECO:0000256" key="2">
    <source>
        <dbReference type="RuleBase" id="RU003749"/>
    </source>
</evidence>
<protein>
    <recommendedName>
        <fullName evidence="2">Anti-sigma factor antagonist</fullName>
    </recommendedName>
</protein>
<dbReference type="OrthoDB" id="3185978at2"/>
<dbReference type="CDD" id="cd07043">
    <property type="entry name" value="STAS_anti-anti-sigma_factors"/>
    <property type="match status" value="1"/>
</dbReference>
<dbReference type="PANTHER" id="PTHR33495">
    <property type="entry name" value="ANTI-SIGMA FACTOR ANTAGONIST TM_1081-RELATED-RELATED"/>
    <property type="match status" value="1"/>
</dbReference>
<dbReference type="InterPro" id="IPR003658">
    <property type="entry name" value="Anti-sigma_ant"/>
</dbReference>
<dbReference type="RefSeq" id="WP_013709086.1">
    <property type="nucleotide sequence ID" value="NC_015389.1"/>
</dbReference>
<dbReference type="Proteomes" id="UP000006851">
    <property type="component" value="Chromosome"/>
</dbReference>
<dbReference type="KEGG" id="cgo:Corgl_1242"/>
<proteinExistence type="inferred from homology"/>
<evidence type="ECO:0000313" key="5">
    <source>
        <dbReference type="Proteomes" id="UP000006851"/>
    </source>
</evidence>
<sequence>MDGWNDIAVIAPAGDIDIATVSLLRSEIDNYVKSGIRRILLNCEHVGFIDSTGLAFLLACARSLMHAGGLLTLENASPEIIRFLQRAQPLDVLHVTAAHRLPIPVASQDQSPLWSKAIVVQKGIENLSYYRHRAIDILSDLPMGYDARLDTVSALGEALSNAYDHADCDGVTMTIRAYVDRVVVEVLDCGEGYEIGADEEPDVTEERGRGIRLMRMLVDSVEVHRRTDARGTLVRLIKLLSTVET</sequence>
<dbReference type="Gene3D" id="3.30.565.10">
    <property type="entry name" value="Histidine kinase-like ATPase, C-terminal domain"/>
    <property type="match status" value="1"/>
</dbReference>
<dbReference type="InterPro" id="IPR036890">
    <property type="entry name" value="HATPase_C_sf"/>
</dbReference>
<dbReference type="AlphaFoldDB" id="F2N8G0"/>
<dbReference type="EMBL" id="CP002628">
    <property type="protein sequence ID" value="AEB07343.1"/>
    <property type="molecule type" value="Genomic_DNA"/>
</dbReference>
<dbReference type="CDD" id="cd16936">
    <property type="entry name" value="HATPase_RsbW-like"/>
    <property type="match status" value="1"/>
</dbReference>
<dbReference type="InterPro" id="IPR002645">
    <property type="entry name" value="STAS_dom"/>
</dbReference>
<dbReference type="eggNOG" id="COG2172">
    <property type="taxonomic scope" value="Bacteria"/>
</dbReference>
<dbReference type="Pfam" id="PF13581">
    <property type="entry name" value="HATPase_c_2"/>
    <property type="match status" value="1"/>
</dbReference>